<dbReference type="PANTHER" id="PTHR44170:SF6">
    <property type="entry name" value="CONTACTIN"/>
    <property type="match status" value="1"/>
</dbReference>
<sequence>MSEVTIISADRRDSALFTCTASNEFGRDETNFQVVVQERPDSPRNMEIKELTSRTVTLTWVQPYSGNLPLTRYIVQLKRQDEQWLEQTKSLTVPVTETSTVIGDLMPVTTYNIRILAENSLGQSKPSEPITVTTKEEAPAAPPADIRVEATSSSSVKVSWMAPPKEMRRGSIKGYYLGYKILRSPDTYTYKTLESSGEMREEHHLTNLRRFTQYVIRLQAFNKAGSGPHSEEITIQTLEYAILEKLNTFLISGKENIIDASGTTHSGALPKVM</sequence>
<proteinExistence type="predicted"/>
<feature type="domain" description="Fibronectin type-III" evidence="2">
    <location>
        <begin position="142"/>
        <end position="240"/>
    </location>
</feature>
<organism evidence="3 4">
    <name type="scientific">Trichonephila inaurata madagascariensis</name>
    <dbReference type="NCBI Taxonomy" id="2747483"/>
    <lineage>
        <taxon>Eukaryota</taxon>
        <taxon>Metazoa</taxon>
        <taxon>Ecdysozoa</taxon>
        <taxon>Arthropoda</taxon>
        <taxon>Chelicerata</taxon>
        <taxon>Arachnida</taxon>
        <taxon>Araneae</taxon>
        <taxon>Araneomorphae</taxon>
        <taxon>Entelegynae</taxon>
        <taxon>Araneoidea</taxon>
        <taxon>Nephilidae</taxon>
        <taxon>Trichonephila</taxon>
        <taxon>Trichonephila inaurata</taxon>
    </lineage>
</organism>
<evidence type="ECO:0000313" key="4">
    <source>
        <dbReference type="Proteomes" id="UP000886998"/>
    </source>
</evidence>
<dbReference type="PANTHER" id="PTHR44170">
    <property type="entry name" value="PROTEIN SIDEKICK"/>
    <property type="match status" value="1"/>
</dbReference>
<gene>
    <name evidence="3" type="primary">Dscam</name>
    <name evidence="3" type="ORF">TNIN_76571</name>
</gene>
<dbReference type="InterPro" id="IPR036179">
    <property type="entry name" value="Ig-like_dom_sf"/>
</dbReference>
<evidence type="ECO:0000313" key="3">
    <source>
        <dbReference type="EMBL" id="GFS49759.1"/>
    </source>
</evidence>
<dbReference type="InterPro" id="IPR003961">
    <property type="entry name" value="FN3_dom"/>
</dbReference>
<comment type="caution">
    <text evidence="3">The sequence shown here is derived from an EMBL/GenBank/DDBJ whole genome shotgun (WGS) entry which is preliminary data.</text>
</comment>
<feature type="domain" description="Fibronectin type-III" evidence="2">
    <location>
        <begin position="42"/>
        <end position="137"/>
    </location>
</feature>
<dbReference type="CDD" id="cd00063">
    <property type="entry name" value="FN3"/>
    <property type="match status" value="2"/>
</dbReference>
<dbReference type="EMBL" id="BMAV01026362">
    <property type="protein sequence ID" value="GFS49759.1"/>
    <property type="molecule type" value="Genomic_DNA"/>
</dbReference>
<dbReference type="OrthoDB" id="152385at2759"/>
<dbReference type="SUPFAM" id="SSF49265">
    <property type="entry name" value="Fibronectin type III"/>
    <property type="match status" value="1"/>
</dbReference>
<dbReference type="Pfam" id="PF00041">
    <property type="entry name" value="fn3"/>
    <property type="match status" value="2"/>
</dbReference>
<keyword evidence="4" id="KW-1185">Reference proteome</keyword>
<dbReference type="GO" id="GO:0016020">
    <property type="term" value="C:membrane"/>
    <property type="evidence" value="ECO:0007669"/>
    <property type="project" value="UniProtKB-SubCell"/>
</dbReference>
<dbReference type="SMART" id="SM00060">
    <property type="entry name" value="FN3"/>
    <property type="match status" value="2"/>
</dbReference>
<name>A0A8X6JZW4_9ARAC</name>
<dbReference type="Proteomes" id="UP000886998">
    <property type="component" value="Unassembled WGS sequence"/>
</dbReference>
<dbReference type="InterPro" id="IPR036116">
    <property type="entry name" value="FN3_sf"/>
</dbReference>
<evidence type="ECO:0000256" key="1">
    <source>
        <dbReference type="ARBA" id="ARBA00023157"/>
    </source>
</evidence>
<protein>
    <submittedName>
        <fullName evidence="3">Down syndrome cell adhesion molecule homolog</fullName>
    </submittedName>
</protein>
<dbReference type="PRINTS" id="PR00014">
    <property type="entry name" value="FNTYPEIII"/>
</dbReference>
<dbReference type="Gene3D" id="2.60.40.10">
    <property type="entry name" value="Immunoglobulins"/>
    <property type="match status" value="3"/>
</dbReference>
<evidence type="ECO:0000259" key="2">
    <source>
        <dbReference type="PROSITE" id="PS50853"/>
    </source>
</evidence>
<dbReference type="AlphaFoldDB" id="A0A8X6JZW4"/>
<dbReference type="SUPFAM" id="SSF48726">
    <property type="entry name" value="Immunoglobulin"/>
    <property type="match status" value="1"/>
</dbReference>
<dbReference type="InterPro" id="IPR013783">
    <property type="entry name" value="Ig-like_fold"/>
</dbReference>
<dbReference type="PROSITE" id="PS50853">
    <property type="entry name" value="FN3"/>
    <property type="match status" value="2"/>
</dbReference>
<dbReference type="FunFam" id="2.60.40.10:FF:000120">
    <property type="entry name" value="Down syndrome cell adhesion molecule like 1"/>
    <property type="match status" value="1"/>
</dbReference>
<accession>A0A8X6JZW4</accession>
<dbReference type="GO" id="GO:0098609">
    <property type="term" value="P:cell-cell adhesion"/>
    <property type="evidence" value="ECO:0007669"/>
    <property type="project" value="TreeGrafter"/>
</dbReference>
<reference evidence="3" key="1">
    <citation type="submission" date="2020-08" db="EMBL/GenBank/DDBJ databases">
        <title>Multicomponent nature underlies the extraordinary mechanical properties of spider dragline silk.</title>
        <authorList>
            <person name="Kono N."/>
            <person name="Nakamura H."/>
            <person name="Mori M."/>
            <person name="Yoshida Y."/>
            <person name="Ohtoshi R."/>
            <person name="Malay A.D."/>
            <person name="Moran D.A.P."/>
            <person name="Tomita M."/>
            <person name="Numata K."/>
            <person name="Arakawa K."/>
        </authorList>
    </citation>
    <scope>NUCLEOTIDE SEQUENCE</scope>
</reference>
<keyword evidence="1" id="KW-1015">Disulfide bond</keyword>